<dbReference type="STRING" id="1513793.SAMN06296036_12477"/>
<dbReference type="InterPro" id="IPR050469">
    <property type="entry name" value="Diguanylate_Cyclase"/>
</dbReference>
<gene>
    <name evidence="5" type="ORF">SAMN06296036_12477</name>
</gene>
<dbReference type="GO" id="GO:0052621">
    <property type="term" value="F:diguanylate cyclase activity"/>
    <property type="evidence" value="ECO:0007669"/>
    <property type="project" value="UniProtKB-EC"/>
</dbReference>
<evidence type="ECO:0000256" key="3">
    <source>
        <dbReference type="SAM" id="Phobius"/>
    </source>
</evidence>
<dbReference type="CDD" id="cd01949">
    <property type="entry name" value="GGDEF"/>
    <property type="match status" value="1"/>
</dbReference>
<dbReference type="PROSITE" id="PS50887">
    <property type="entry name" value="GGDEF"/>
    <property type="match status" value="1"/>
</dbReference>
<dbReference type="Proteomes" id="UP000192907">
    <property type="component" value="Unassembled WGS sequence"/>
</dbReference>
<feature type="transmembrane region" description="Helical" evidence="3">
    <location>
        <begin position="61"/>
        <end position="80"/>
    </location>
</feature>
<dbReference type="InterPro" id="IPR043128">
    <property type="entry name" value="Rev_trsase/Diguanyl_cyclase"/>
</dbReference>
<name>A0A1Y6CKA2_9BACT</name>
<dbReference type="PANTHER" id="PTHR45138:SF9">
    <property type="entry name" value="DIGUANYLATE CYCLASE DGCM-RELATED"/>
    <property type="match status" value="1"/>
</dbReference>
<dbReference type="InterPro" id="IPR000160">
    <property type="entry name" value="GGDEF_dom"/>
</dbReference>
<dbReference type="EMBL" id="FWZT01000024">
    <property type="protein sequence ID" value="SMF68921.1"/>
    <property type="molecule type" value="Genomic_DNA"/>
</dbReference>
<accession>A0A1Y6CKA2</accession>
<evidence type="ECO:0000256" key="1">
    <source>
        <dbReference type="ARBA" id="ARBA00012528"/>
    </source>
</evidence>
<proteinExistence type="predicted"/>
<organism evidence="5 6">
    <name type="scientific">Pseudobacteriovorax antillogorgiicola</name>
    <dbReference type="NCBI Taxonomy" id="1513793"/>
    <lineage>
        <taxon>Bacteria</taxon>
        <taxon>Pseudomonadati</taxon>
        <taxon>Bdellovibrionota</taxon>
        <taxon>Oligoflexia</taxon>
        <taxon>Oligoflexales</taxon>
        <taxon>Pseudobacteriovoracaceae</taxon>
        <taxon>Pseudobacteriovorax</taxon>
    </lineage>
</organism>
<dbReference type="InterPro" id="IPR029787">
    <property type="entry name" value="Nucleotide_cyclase"/>
</dbReference>
<reference evidence="6" key="1">
    <citation type="submission" date="2017-04" db="EMBL/GenBank/DDBJ databases">
        <authorList>
            <person name="Varghese N."/>
            <person name="Submissions S."/>
        </authorList>
    </citation>
    <scope>NUCLEOTIDE SEQUENCE [LARGE SCALE GENOMIC DNA]</scope>
    <source>
        <strain evidence="6">RKEM611</strain>
    </source>
</reference>
<sequence>MSFLVPTLRISKPSWQANWLELEKKRFRNIARWLFISTAIGYVLHFVLIDLPLGKSPIEVWIAYRFGLTAFSLFGLALTFHEGFSSSRFYKVPVLVAGFLFSIMQAQAMVWHPATPYFYAFLLPCLTTVMARMDLLKSLGYLGLIHAVQVPTLLATGLETHLIVSAITMSLGAATVFRSNMISDVNAFLSEQLKDEIQHKLNDALKTTKHKEKALAESNRQLVRKNLVFQTLLESSTNLPHFQDVRELLEYAIDQFEELFQDCGVMMILSDQGTHRFGEAVYTNIAEDTQQLMANNYRKLLNDEFLNSLKLSVFNDESGHHYPVESLISLPMISSADKVVGTALFIGVQMGPEAVETISLFLALVTSCAENLALTKRLEHLAHTDNLTSVYNRNYFEREIRRHIRTNTEYPDLHFSVLLVDVNGLKTVNDYYGHKEGDNLIVKVANLLKTTCRRTDVVCRLGGDEFVIICPETKDASKLLYRIRNRESSMRLHFHTEAGQEIEMPVSVSVGLASTCQFSPDGILRAADELMYEDKRKHYQLHQLKRSS</sequence>
<evidence type="ECO:0000256" key="2">
    <source>
        <dbReference type="ARBA" id="ARBA00034247"/>
    </source>
</evidence>
<keyword evidence="3" id="KW-1133">Transmembrane helix</keyword>
<dbReference type="NCBIfam" id="TIGR00254">
    <property type="entry name" value="GGDEF"/>
    <property type="match status" value="1"/>
</dbReference>
<dbReference type="Gene3D" id="3.30.70.270">
    <property type="match status" value="1"/>
</dbReference>
<feature type="transmembrane region" description="Helical" evidence="3">
    <location>
        <begin position="30"/>
        <end position="49"/>
    </location>
</feature>
<dbReference type="Pfam" id="PF00990">
    <property type="entry name" value="GGDEF"/>
    <property type="match status" value="1"/>
</dbReference>
<comment type="catalytic activity">
    <reaction evidence="2">
        <text>2 GTP = 3',3'-c-di-GMP + 2 diphosphate</text>
        <dbReference type="Rhea" id="RHEA:24898"/>
        <dbReference type="ChEBI" id="CHEBI:33019"/>
        <dbReference type="ChEBI" id="CHEBI:37565"/>
        <dbReference type="ChEBI" id="CHEBI:58805"/>
        <dbReference type="EC" id="2.7.7.65"/>
    </reaction>
</comment>
<evidence type="ECO:0000313" key="5">
    <source>
        <dbReference type="EMBL" id="SMF68921.1"/>
    </source>
</evidence>
<evidence type="ECO:0000259" key="4">
    <source>
        <dbReference type="PROSITE" id="PS50887"/>
    </source>
</evidence>
<evidence type="ECO:0000313" key="6">
    <source>
        <dbReference type="Proteomes" id="UP000192907"/>
    </source>
</evidence>
<dbReference type="PANTHER" id="PTHR45138">
    <property type="entry name" value="REGULATORY COMPONENTS OF SENSORY TRANSDUCTION SYSTEM"/>
    <property type="match status" value="1"/>
</dbReference>
<dbReference type="SUPFAM" id="SSF55073">
    <property type="entry name" value="Nucleotide cyclase"/>
    <property type="match status" value="1"/>
</dbReference>
<feature type="transmembrane region" description="Helical" evidence="3">
    <location>
        <begin position="92"/>
        <end position="111"/>
    </location>
</feature>
<dbReference type="EC" id="2.7.7.65" evidence="1"/>
<keyword evidence="6" id="KW-1185">Reference proteome</keyword>
<protein>
    <recommendedName>
        <fullName evidence="1">diguanylate cyclase</fullName>
        <ecNumber evidence="1">2.7.7.65</ecNumber>
    </recommendedName>
</protein>
<dbReference type="SMART" id="SM00267">
    <property type="entry name" value="GGDEF"/>
    <property type="match status" value="1"/>
</dbReference>
<keyword evidence="3" id="KW-0472">Membrane</keyword>
<dbReference type="AlphaFoldDB" id="A0A1Y6CKA2"/>
<feature type="domain" description="GGDEF" evidence="4">
    <location>
        <begin position="413"/>
        <end position="548"/>
    </location>
</feature>
<keyword evidence="3" id="KW-0812">Transmembrane</keyword>